<dbReference type="Pfam" id="PF00254">
    <property type="entry name" value="FKBP_C"/>
    <property type="match status" value="1"/>
</dbReference>
<keyword evidence="10" id="KW-1185">Reference proteome</keyword>
<feature type="signal peptide" evidence="7">
    <location>
        <begin position="1"/>
        <end position="21"/>
    </location>
</feature>
<evidence type="ECO:0000256" key="1">
    <source>
        <dbReference type="ARBA" id="ARBA00000971"/>
    </source>
</evidence>
<proteinExistence type="inferred from homology"/>
<protein>
    <recommendedName>
        <fullName evidence="6">Peptidyl-prolyl cis-trans isomerase</fullName>
        <ecNumber evidence="6">5.2.1.8</ecNumber>
    </recommendedName>
</protein>
<dbReference type="InterPro" id="IPR046357">
    <property type="entry name" value="PPIase_dom_sf"/>
</dbReference>
<dbReference type="STRING" id="596327.PORUE0001_0701"/>
<feature type="domain" description="PPIase FKBP-type" evidence="8">
    <location>
        <begin position="142"/>
        <end position="228"/>
    </location>
</feature>
<comment type="caution">
    <text evidence="9">The sequence shown here is derived from an EMBL/GenBank/DDBJ whole genome shotgun (WGS) entry which is preliminary data.</text>
</comment>
<organism evidence="9 10">
    <name type="scientific">Porphyromonas uenonis 60-3</name>
    <dbReference type="NCBI Taxonomy" id="596327"/>
    <lineage>
        <taxon>Bacteria</taxon>
        <taxon>Pseudomonadati</taxon>
        <taxon>Bacteroidota</taxon>
        <taxon>Bacteroidia</taxon>
        <taxon>Bacteroidales</taxon>
        <taxon>Porphyromonadaceae</taxon>
        <taxon>Porphyromonas</taxon>
    </lineage>
</organism>
<dbReference type="GO" id="GO:0003755">
    <property type="term" value="F:peptidyl-prolyl cis-trans isomerase activity"/>
    <property type="evidence" value="ECO:0007669"/>
    <property type="project" value="UniProtKB-UniRule"/>
</dbReference>
<dbReference type="PROSITE" id="PS50059">
    <property type="entry name" value="FKBP_PPIASE"/>
    <property type="match status" value="1"/>
</dbReference>
<dbReference type="EC" id="5.2.1.8" evidence="6"/>
<dbReference type="FunFam" id="3.10.50.40:FF:000006">
    <property type="entry name" value="Peptidyl-prolyl cis-trans isomerase"/>
    <property type="match status" value="1"/>
</dbReference>
<evidence type="ECO:0000256" key="4">
    <source>
        <dbReference type="ARBA" id="ARBA00023235"/>
    </source>
</evidence>
<keyword evidence="4 5" id="KW-0413">Isomerase</keyword>
<dbReference type="PANTHER" id="PTHR43811:SF19">
    <property type="entry name" value="39 KDA FK506-BINDING NUCLEAR PROTEIN"/>
    <property type="match status" value="1"/>
</dbReference>
<comment type="catalytic activity">
    <reaction evidence="1 5 6">
        <text>[protein]-peptidylproline (omega=180) = [protein]-peptidylproline (omega=0)</text>
        <dbReference type="Rhea" id="RHEA:16237"/>
        <dbReference type="Rhea" id="RHEA-COMP:10747"/>
        <dbReference type="Rhea" id="RHEA-COMP:10748"/>
        <dbReference type="ChEBI" id="CHEBI:83833"/>
        <dbReference type="ChEBI" id="CHEBI:83834"/>
        <dbReference type="EC" id="5.2.1.8"/>
    </reaction>
</comment>
<dbReference type="InterPro" id="IPR000774">
    <property type="entry name" value="PPIase_FKBP_N"/>
</dbReference>
<evidence type="ECO:0000313" key="10">
    <source>
        <dbReference type="Proteomes" id="UP000003303"/>
    </source>
</evidence>
<evidence type="ECO:0000256" key="2">
    <source>
        <dbReference type="ARBA" id="ARBA00006577"/>
    </source>
</evidence>
<dbReference type="Gene3D" id="3.10.50.40">
    <property type="match status" value="1"/>
</dbReference>
<keyword evidence="3 5" id="KW-0697">Rotamase</keyword>
<comment type="similarity">
    <text evidence="2 6">Belongs to the FKBP-type PPIase family.</text>
</comment>
<gene>
    <name evidence="9" type="ORF">PORUE0001_0701</name>
</gene>
<dbReference type="AlphaFoldDB" id="C2MBL5"/>
<dbReference type="SUPFAM" id="SSF54534">
    <property type="entry name" value="FKBP-like"/>
    <property type="match status" value="1"/>
</dbReference>
<dbReference type="Pfam" id="PF01346">
    <property type="entry name" value="FKBP_N"/>
    <property type="match status" value="1"/>
</dbReference>
<dbReference type="EMBL" id="ACLR01000123">
    <property type="protein sequence ID" value="EEK16955.1"/>
    <property type="molecule type" value="Genomic_DNA"/>
</dbReference>
<dbReference type="OrthoDB" id="9814548at2"/>
<dbReference type="PANTHER" id="PTHR43811">
    <property type="entry name" value="FKBP-TYPE PEPTIDYL-PROLYL CIS-TRANS ISOMERASE FKPA"/>
    <property type="match status" value="1"/>
</dbReference>
<dbReference type="Gene3D" id="1.10.287.460">
    <property type="entry name" value="Peptidyl-prolyl cis-trans isomerase, FKBP-type, N-terminal domain"/>
    <property type="match status" value="1"/>
</dbReference>
<accession>C2MBL5</accession>
<dbReference type="InterPro" id="IPR001179">
    <property type="entry name" value="PPIase_FKBP_dom"/>
</dbReference>
<feature type="chain" id="PRO_5002916311" description="Peptidyl-prolyl cis-trans isomerase" evidence="7">
    <location>
        <begin position="22"/>
        <end position="241"/>
    </location>
</feature>
<evidence type="ECO:0000256" key="5">
    <source>
        <dbReference type="PROSITE-ProRule" id="PRU00277"/>
    </source>
</evidence>
<evidence type="ECO:0000256" key="6">
    <source>
        <dbReference type="RuleBase" id="RU003915"/>
    </source>
</evidence>
<evidence type="ECO:0000313" key="9">
    <source>
        <dbReference type="EMBL" id="EEK16955.1"/>
    </source>
</evidence>
<dbReference type="GO" id="GO:0006457">
    <property type="term" value="P:protein folding"/>
    <property type="evidence" value="ECO:0007669"/>
    <property type="project" value="InterPro"/>
</dbReference>
<keyword evidence="7" id="KW-0732">Signal</keyword>
<evidence type="ECO:0000256" key="7">
    <source>
        <dbReference type="SAM" id="SignalP"/>
    </source>
</evidence>
<sequence>MTHRILTVALTLLVSVGALSAAEPPRLISSADTAAYALGVANGVGFGQNLTQMPGNPINKELLLAGFTAAFLEQPTVMTNEEAQAFLSTYFQKLEEQMAQETKERNEAFLKSNGERPGVKTTQSGLQYEIIKEGKGPRPTVEDTVRVHYTGTLIDGTKFDSSVDRGEPAKFGLLQVIPGWTEGLCLLPQGSKAKLYIPARLAYGERGAGRLIPPNATLIFEIELLEVIKGQPIPLATPTEK</sequence>
<name>C2MBL5_9PORP</name>
<dbReference type="eggNOG" id="COG0545">
    <property type="taxonomic scope" value="Bacteria"/>
</dbReference>
<dbReference type="InterPro" id="IPR036944">
    <property type="entry name" value="PPIase_FKBP_N_sf"/>
</dbReference>
<evidence type="ECO:0000259" key="8">
    <source>
        <dbReference type="PROSITE" id="PS50059"/>
    </source>
</evidence>
<evidence type="ECO:0000256" key="3">
    <source>
        <dbReference type="ARBA" id="ARBA00023110"/>
    </source>
</evidence>
<dbReference type="Proteomes" id="UP000003303">
    <property type="component" value="Unassembled WGS sequence"/>
</dbReference>
<reference evidence="9 10" key="1">
    <citation type="submission" date="2009-04" db="EMBL/GenBank/DDBJ databases">
        <authorList>
            <person name="Sebastian Y."/>
            <person name="Madupu R."/>
            <person name="Durkin A.S."/>
            <person name="Torralba M."/>
            <person name="Methe B."/>
            <person name="Sutton G.G."/>
            <person name="Strausberg R.L."/>
            <person name="Nelson K.E."/>
        </authorList>
    </citation>
    <scope>NUCLEOTIDE SEQUENCE [LARGE SCALE GENOMIC DNA]</scope>
    <source>
        <strain evidence="9 10">60-3</strain>
    </source>
</reference>
<dbReference type="RefSeq" id="WP_007365293.1">
    <property type="nucleotide sequence ID" value="NZ_ACLR01000123.1"/>
</dbReference>